<accession>A0A1F4VC57</accession>
<protein>
    <submittedName>
        <fullName evidence="2">Uncharacterized protein</fullName>
    </submittedName>
</protein>
<dbReference type="EMBL" id="MEVC01000020">
    <property type="protein sequence ID" value="OGC54598.1"/>
    <property type="molecule type" value="Genomic_DNA"/>
</dbReference>
<organism evidence="2 3">
    <name type="scientific">candidate division WWE3 bacterium RIFCSPHIGHO2_01_FULL_48_15</name>
    <dbReference type="NCBI Taxonomy" id="1802619"/>
    <lineage>
        <taxon>Bacteria</taxon>
        <taxon>Katanobacteria</taxon>
    </lineage>
</organism>
<evidence type="ECO:0000256" key="1">
    <source>
        <dbReference type="SAM" id="MobiDB-lite"/>
    </source>
</evidence>
<feature type="region of interest" description="Disordered" evidence="1">
    <location>
        <begin position="585"/>
        <end position="608"/>
    </location>
</feature>
<proteinExistence type="predicted"/>
<dbReference type="Gene3D" id="2.60.120.560">
    <property type="entry name" value="Exo-inulinase, domain 1"/>
    <property type="match status" value="1"/>
</dbReference>
<reference evidence="2 3" key="1">
    <citation type="journal article" date="2016" name="Nat. Commun.">
        <title>Thousands of microbial genomes shed light on interconnected biogeochemical processes in an aquifer system.</title>
        <authorList>
            <person name="Anantharaman K."/>
            <person name="Brown C.T."/>
            <person name="Hug L.A."/>
            <person name="Sharon I."/>
            <person name="Castelle C.J."/>
            <person name="Probst A.J."/>
            <person name="Thomas B.C."/>
            <person name="Singh A."/>
            <person name="Wilkins M.J."/>
            <person name="Karaoz U."/>
            <person name="Brodie E.L."/>
            <person name="Williams K.H."/>
            <person name="Hubbard S.S."/>
            <person name="Banfield J.F."/>
        </authorList>
    </citation>
    <scope>NUCLEOTIDE SEQUENCE [LARGE SCALE GENOMIC DNA]</scope>
</reference>
<gene>
    <name evidence="2" type="ORF">A2797_01790</name>
</gene>
<evidence type="ECO:0000313" key="3">
    <source>
        <dbReference type="Proteomes" id="UP000179005"/>
    </source>
</evidence>
<evidence type="ECO:0000313" key="2">
    <source>
        <dbReference type="EMBL" id="OGC54598.1"/>
    </source>
</evidence>
<sequence length="935" mass="98587">MALTVSTDLTNIADAETVTDWVAIGAQSPLIEPDFFAQGANCVSRAVSGAVTKGMVYDLGAGATLDFSATGAHYNKLIYIWLRSNTPSLIATLANGGLIVRIGSGAPAATDYKDWYVGGNDFLQVSATTGWAMIVIDPRAPASASGGTINLAALRYFGGAMTTTTTAKGQNFGIDRISYGRGELRVRGTVASTGSGIREMLDWDWGTIGNRYGILTERAGVIYCKGKLSIGDDVSTNPTDFSTENDVVVWEPTWYYHTATTSIRPTVGYTTAGDWNDGRDSNGVPYYGIEFVGNAITPAGDTKVQFGQKVGTGDTASGRNGPVLVGAFQLPTVLDADDGNVENVKIYGTTFSNFREFDFSGNDATTDEFIGNNVLSSGTLSAGPVELRKNTFIDGIGGAYRFMENFINVDATAAEALTSADPIVDWVAVVNGSNLSVPSKTANYVELLDPGVADRREAVMVTNDVVGSDDHYAEAMVRWPSAGANQGALGIFIRKDATAATENYWCLKADITNSLLSLIRCDAGTDTTVQSSAVTFAEDTDYLLHLRGSGTAIEGFCSGNGATTKLSATSSTYQTNRRVGIRGDAEADQTGDAPRLRRFGAGPNTDSLSSVRMPVAASQDVKNCTFINNARATAIHDASTHSYTGHSFSGNIVGVRNRSGGLVTINSTADSPEAAIENEGAGAVTLLNTKTISITALDVDNNPIQNAQVWVQKRVEDTDYGHPGKPFTSAAGNNRGDGDFVVQESVPGDLPSSGWLAVQDVTGSESEEQPYRYASKSGSTFTLRTAVTGVDNGAGDATTINETGIGSKDIVEGDTIRMTNAPFNWAVVLSVSANSVTTTPLSGGDSWASEPYGVHTLAVDYTQTTDVATVPLMNEETNASGIATEDYNYSGAKNVVVRVRRSSTAEPQYLPLSTQQQITATGLTLIVTLAEDAVR</sequence>
<dbReference type="Proteomes" id="UP000179005">
    <property type="component" value="Unassembled WGS sequence"/>
</dbReference>
<dbReference type="STRING" id="1802619.A2797_01790"/>
<dbReference type="AlphaFoldDB" id="A0A1F4VC57"/>
<name>A0A1F4VC57_UNCKA</name>
<comment type="caution">
    <text evidence="2">The sequence shown here is derived from an EMBL/GenBank/DDBJ whole genome shotgun (WGS) entry which is preliminary data.</text>
</comment>